<dbReference type="PANTHER" id="PTHR30182">
    <property type="entry name" value="L-SERINE DEHYDRATASE"/>
    <property type="match status" value="1"/>
</dbReference>
<keyword evidence="7 11" id="KW-0408">Iron</keyword>
<evidence type="ECO:0000256" key="2">
    <source>
        <dbReference type="ARBA" id="ARBA00004742"/>
    </source>
</evidence>
<dbReference type="InterPro" id="IPR005130">
    <property type="entry name" value="Ser_deHydtase-like_asu"/>
</dbReference>
<comment type="pathway">
    <text evidence="2">Carbohydrate biosynthesis; gluconeogenesis.</text>
</comment>
<evidence type="ECO:0000256" key="3">
    <source>
        <dbReference type="ARBA" id="ARBA00008636"/>
    </source>
</evidence>
<evidence type="ECO:0000256" key="11">
    <source>
        <dbReference type="RuleBase" id="RU366059"/>
    </source>
</evidence>
<evidence type="ECO:0000256" key="7">
    <source>
        <dbReference type="ARBA" id="ARBA00023004"/>
    </source>
</evidence>
<dbReference type="Pfam" id="PF03313">
    <property type="entry name" value="SDH_alpha"/>
    <property type="match status" value="1"/>
</dbReference>
<comment type="similarity">
    <text evidence="3 11">Belongs to the iron-sulfur dependent L-serine dehydratase family.</text>
</comment>
<dbReference type="InterPro" id="IPR004642">
    <property type="entry name" value="Ser_deHydtase_asu"/>
</dbReference>
<keyword evidence="5 11" id="KW-0004">4Fe-4S</keyword>
<comment type="caution">
    <text evidence="13">The sequence shown here is derived from an EMBL/GenBank/DDBJ whole genome shotgun (WGS) entry which is preliminary data.</text>
</comment>
<evidence type="ECO:0000256" key="10">
    <source>
        <dbReference type="ARBA" id="ARBA00049406"/>
    </source>
</evidence>
<evidence type="ECO:0000313" key="13">
    <source>
        <dbReference type="EMBL" id="GAA5440416.1"/>
    </source>
</evidence>
<evidence type="ECO:0000256" key="4">
    <source>
        <dbReference type="ARBA" id="ARBA00022432"/>
    </source>
</evidence>
<dbReference type="PANTHER" id="PTHR30182:SF1">
    <property type="entry name" value="L-SERINE DEHYDRATASE 1"/>
    <property type="match status" value="1"/>
</dbReference>
<dbReference type="InterPro" id="IPR051318">
    <property type="entry name" value="Fe-S_L-Ser"/>
</dbReference>
<gene>
    <name evidence="13" type="primary">sdhA_2</name>
    <name evidence="13" type="ORF">Dcae01_01929</name>
</gene>
<organism evidence="13 14">
    <name type="scientific">Deinococcus caeni</name>
    <dbReference type="NCBI Taxonomy" id="569127"/>
    <lineage>
        <taxon>Bacteria</taxon>
        <taxon>Thermotogati</taxon>
        <taxon>Deinococcota</taxon>
        <taxon>Deinococci</taxon>
        <taxon>Deinococcales</taxon>
        <taxon>Deinococcaceae</taxon>
        <taxon>Deinococcus</taxon>
    </lineage>
</organism>
<evidence type="ECO:0000256" key="1">
    <source>
        <dbReference type="ARBA" id="ARBA00001966"/>
    </source>
</evidence>
<evidence type="ECO:0000256" key="9">
    <source>
        <dbReference type="ARBA" id="ARBA00023239"/>
    </source>
</evidence>
<evidence type="ECO:0000256" key="5">
    <source>
        <dbReference type="ARBA" id="ARBA00022485"/>
    </source>
</evidence>
<name>A0ABP9UI27_9DEIO</name>
<dbReference type="NCBIfam" id="TIGR00718">
    <property type="entry name" value="sda_alpha"/>
    <property type="match status" value="1"/>
</dbReference>
<evidence type="ECO:0000259" key="12">
    <source>
        <dbReference type="Pfam" id="PF03313"/>
    </source>
</evidence>
<accession>A0ABP9UI27</accession>
<keyword evidence="4 11" id="KW-0312">Gluconeogenesis</keyword>
<keyword evidence="6 11" id="KW-0479">Metal-binding</keyword>
<protein>
    <recommendedName>
        <fullName evidence="11">L-serine dehydratase</fullName>
        <ecNumber evidence="11">4.3.1.17</ecNumber>
    </recommendedName>
</protein>
<keyword evidence="8 11" id="KW-0411">Iron-sulfur</keyword>
<comment type="cofactor">
    <cofactor evidence="1 11">
        <name>[4Fe-4S] cluster</name>
        <dbReference type="ChEBI" id="CHEBI:49883"/>
    </cofactor>
</comment>
<comment type="catalytic activity">
    <reaction evidence="10 11">
        <text>L-serine = pyruvate + NH4(+)</text>
        <dbReference type="Rhea" id="RHEA:19169"/>
        <dbReference type="ChEBI" id="CHEBI:15361"/>
        <dbReference type="ChEBI" id="CHEBI:28938"/>
        <dbReference type="ChEBI" id="CHEBI:33384"/>
        <dbReference type="EC" id="4.3.1.17"/>
    </reaction>
</comment>
<feature type="domain" description="Serine dehydratase-like alpha subunit" evidence="12">
    <location>
        <begin position="39"/>
        <end position="290"/>
    </location>
</feature>
<dbReference type="EC" id="4.3.1.17" evidence="11"/>
<reference evidence="13 14" key="1">
    <citation type="submission" date="2024-02" db="EMBL/GenBank/DDBJ databases">
        <title>Deinococcus caeni NBRC 101312.</title>
        <authorList>
            <person name="Ichikawa N."/>
            <person name="Katano-Makiyama Y."/>
            <person name="Hidaka K."/>
        </authorList>
    </citation>
    <scope>NUCLEOTIDE SEQUENCE [LARGE SCALE GENOMIC DNA]</scope>
    <source>
        <strain evidence="13 14">NBRC 101312</strain>
    </source>
</reference>
<dbReference type="Proteomes" id="UP001423409">
    <property type="component" value="Unassembled WGS sequence"/>
</dbReference>
<evidence type="ECO:0000256" key="6">
    <source>
        <dbReference type="ARBA" id="ARBA00022723"/>
    </source>
</evidence>
<keyword evidence="14" id="KW-1185">Reference proteome</keyword>
<sequence length="320" mass="33068">MGATFPHLIPHSPSVRRARLKDAMTTLDDILNAPHPASEWILAQDCAETGLHPDDIRAEMLRRIREMRASIERGLSSDARSITGMVGWNAKGLWDAPDVLGAPVLKRVQAYAMAVNEENARMGRIVAAPTAGSAGTIPGALIGVADHLGIPDERLISPMILAAGIGKAISKRMFISGAAGGCQAEIGSSAAMAAAAIVELMGGTPRAAVHAASMALMNTIGLVCDPVGGYVEVPCVSRNAFYAVHAVSAAQLALAQLESFIPPDEVLGAMASVGRMMPAALRETADGGLAQTPTGLAVTARMEGKRDGEGPGGMIELPLA</sequence>
<evidence type="ECO:0000256" key="8">
    <source>
        <dbReference type="ARBA" id="ARBA00023014"/>
    </source>
</evidence>
<proteinExistence type="inferred from homology"/>
<evidence type="ECO:0000313" key="14">
    <source>
        <dbReference type="Proteomes" id="UP001423409"/>
    </source>
</evidence>
<keyword evidence="9 11" id="KW-0456">Lyase</keyword>
<dbReference type="EMBL" id="BAABQU010000021">
    <property type="protein sequence ID" value="GAA5440416.1"/>
    <property type="molecule type" value="Genomic_DNA"/>
</dbReference>